<sequence>MNNAGHKRGRDGGAHDHSANHHSAKKHKGGGKHSQNGKAGQAQHQQQTESATEKGDSSATPIPYDKYFESSPPPLPPVLDPALETQVFTHSSTVPDNPSMALQSYERLEWLGDAYIETAATKAIFTRFPTLPVGTMSALRESLVRNATLCALSKLYGFPSRVAFNSAAQRAALVATDKWAKICGDVFEAYVAAVVLSHGTTQGGPLIEAWLEALWEPVFKAFVPPKPRSNAAARLNTFLGGQRMKVSYQPYKPMDTKYGPGRQCCYLAAIMEGWGFPPTEIGRGEGGSMAKAREAACEDALGNGNRVVKIARERKVRFDEAKAGGASAEELEELRKSWADAS</sequence>
<dbReference type="CDD" id="cd00593">
    <property type="entry name" value="RIBOc"/>
    <property type="match status" value="1"/>
</dbReference>
<evidence type="ECO:0000256" key="1">
    <source>
        <dbReference type="ARBA" id="ARBA00022884"/>
    </source>
</evidence>
<evidence type="ECO:0000313" key="4">
    <source>
        <dbReference type="EMBL" id="KAF2139973.1"/>
    </source>
</evidence>
<evidence type="ECO:0000259" key="3">
    <source>
        <dbReference type="PROSITE" id="PS50142"/>
    </source>
</evidence>
<evidence type="ECO:0000313" key="5">
    <source>
        <dbReference type="Proteomes" id="UP000799438"/>
    </source>
</evidence>
<dbReference type="RefSeq" id="XP_033395686.1">
    <property type="nucleotide sequence ID" value="XM_033538299.1"/>
</dbReference>
<dbReference type="GO" id="GO:0004525">
    <property type="term" value="F:ribonuclease III activity"/>
    <property type="evidence" value="ECO:0007669"/>
    <property type="project" value="InterPro"/>
</dbReference>
<proteinExistence type="predicted"/>
<dbReference type="SMART" id="SM00535">
    <property type="entry name" value="RIBOc"/>
    <property type="match status" value="1"/>
</dbReference>
<dbReference type="GO" id="GO:0034475">
    <property type="term" value="P:U4 snRNA 3'-end processing"/>
    <property type="evidence" value="ECO:0007669"/>
    <property type="project" value="TreeGrafter"/>
</dbReference>
<dbReference type="EMBL" id="ML995491">
    <property type="protein sequence ID" value="KAF2139973.1"/>
    <property type="molecule type" value="Genomic_DNA"/>
</dbReference>
<dbReference type="SUPFAM" id="SSF69065">
    <property type="entry name" value="RNase III domain-like"/>
    <property type="match status" value="1"/>
</dbReference>
<feature type="compositionally biased region" description="Basic residues" evidence="2">
    <location>
        <begin position="20"/>
        <end position="31"/>
    </location>
</feature>
<dbReference type="PROSITE" id="PS50142">
    <property type="entry name" value="RNASE_3_2"/>
    <property type="match status" value="1"/>
</dbReference>
<gene>
    <name evidence="4" type="ORF">K452DRAFT_253674</name>
</gene>
<dbReference type="AlphaFoldDB" id="A0A6A6B9C5"/>
<dbReference type="GeneID" id="54295795"/>
<reference evidence="4" key="1">
    <citation type="journal article" date="2020" name="Stud. Mycol.">
        <title>101 Dothideomycetes genomes: a test case for predicting lifestyles and emergence of pathogens.</title>
        <authorList>
            <person name="Haridas S."/>
            <person name="Albert R."/>
            <person name="Binder M."/>
            <person name="Bloem J."/>
            <person name="Labutti K."/>
            <person name="Salamov A."/>
            <person name="Andreopoulos B."/>
            <person name="Baker S."/>
            <person name="Barry K."/>
            <person name="Bills G."/>
            <person name="Bluhm B."/>
            <person name="Cannon C."/>
            <person name="Castanera R."/>
            <person name="Culley D."/>
            <person name="Daum C."/>
            <person name="Ezra D."/>
            <person name="Gonzalez J."/>
            <person name="Henrissat B."/>
            <person name="Kuo A."/>
            <person name="Liang C."/>
            <person name="Lipzen A."/>
            <person name="Lutzoni F."/>
            <person name="Magnuson J."/>
            <person name="Mondo S."/>
            <person name="Nolan M."/>
            <person name="Ohm R."/>
            <person name="Pangilinan J."/>
            <person name="Park H.-J."/>
            <person name="Ramirez L."/>
            <person name="Alfaro M."/>
            <person name="Sun H."/>
            <person name="Tritt A."/>
            <person name="Yoshinaga Y."/>
            <person name="Zwiers L.-H."/>
            <person name="Turgeon B."/>
            <person name="Goodwin S."/>
            <person name="Spatafora J."/>
            <person name="Crous P."/>
            <person name="Grigoriev I."/>
        </authorList>
    </citation>
    <scope>NUCLEOTIDE SEQUENCE</scope>
    <source>
        <strain evidence="4">CBS 121167</strain>
    </source>
</reference>
<accession>A0A6A6B9C5</accession>
<feature type="domain" description="RNase III" evidence="3">
    <location>
        <begin position="83"/>
        <end position="199"/>
    </location>
</feature>
<dbReference type="Gene3D" id="1.10.1520.10">
    <property type="entry name" value="Ribonuclease III domain"/>
    <property type="match status" value="1"/>
</dbReference>
<dbReference type="PANTHER" id="PTHR11207">
    <property type="entry name" value="RIBONUCLEASE III"/>
    <property type="match status" value="1"/>
</dbReference>
<evidence type="ECO:0000256" key="2">
    <source>
        <dbReference type="SAM" id="MobiDB-lite"/>
    </source>
</evidence>
<dbReference type="InterPro" id="IPR000999">
    <property type="entry name" value="RNase_III_dom"/>
</dbReference>
<keyword evidence="1" id="KW-0694">RNA-binding</keyword>
<dbReference type="GO" id="GO:0005654">
    <property type="term" value="C:nucleoplasm"/>
    <property type="evidence" value="ECO:0007669"/>
    <property type="project" value="TreeGrafter"/>
</dbReference>
<dbReference type="GO" id="GO:0003723">
    <property type="term" value="F:RNA binding"/>
    <property type="evidence" value="ECO:0007669"/>
    <property type="project" value="UniProtKB-KW"/>
</dbReference>
<keyword evidence="5" id="KW-1185">Reference proteome</keyword>
<protein>
    <recommendedName>
        <fullName evidence="3">RNase III domain-containing protein</fullName>
    </recommendedName>
</protein>
<dbReference type="Pfam" id="PF00636">
    <property type="entry name" value="Ribonuclease_3"/>
    <property type="match status" value="1"/>
</dbReference>
<dbReference type="PANTHER" id="PTHR11207:SF0">
    <property type="entry name" value="RIBONUCLEASE 3"/>
    <property type="match status" value="1"/>
</dbReference>
<feature type="compositionally biased region" description="Basic and acidic residues" evidence="2">
    <location>
        <begin position="10"/>
        <end position="19"/>
    </location>
</feature>
<dbReference type="GO" id="GO:0006369">
    <property type="term" value="P:termination of RNA polymerase II transcription"/>
    <property type="evidence" value="ECO:0007669"/>
    <property type="project" value="TreeGrafter"/>
</dbReference>
<dbReference type="PROSITE" id="PS00517">
    <property type="entry name" value="RNASE_3_1"/>
    <property type="match status" value="1"/>
</dbReference>
<dbReference type="InterPro" id="IPR036389">
    <property type="entry name" value="RNase_III_sf"/>
</dbReference>
<dbReference type="Proteomes" id="UP000799438">
    <property type="component" value="Unassembled WGS sequence"/>
</dbReference>
<dbReference type="GO" id="GO:0006364">
    <property type="term" value="P:rRNA processing"/>
    <property type="evidence" value="ECO:0007669"/>
    <property type="project" value="TreeGrafter"/>
</dbReference>
<name>A0A6A6B9C5_9PEZI</name>
<organism evidence="4 5">
    <name type="scientific">Aplosporella prunicola CBS 121167</name>
    <dbReference type="NCBI Taxonomy" id="1176127"/>
    <lineage>
        <taxon>Eukaryota</taxon>
        <taxon>Fungi</taxon>
        <taxon>Dikarya</taxon>
        <taxon>Ascomycota</taxon>
        <taxon>Pezizomycotina</taxon>
        <taxon>Dothideomycetes</taxon>
        <taxon>Dothideomycetes incertae sedis</taxon>
        <taxon>Botryosphaeriales</taxon>
        <taxon>Aplosporellaceae</taxon>
        <taxon>Aplosporella</taxon>
    </lineage>
</organism>
<feature type="region of interest" description="Disordered" evidence="2">
    <location>
        <begin position="1"/>
        <end position="80"/>
    </location>
</feature>
<dbReference type="OrthoDB" id="2392202at2759"/>